<evidence type="ECO:0000256" key="1">
    <source>
        <dbReference type="SAM" id="Phobius"/>
    </source>
</evidence>
<gene>
    <name evidence="2" type="ORF">CHL78_012720</name>
</gene>
<dbReference type="AlphaFoldDB" id="A0A371J1L4"/>
<proteinExistence type="predicted"/>
<keyword evidence="1" id="KW-0472">Membrane</keyword>
<keyword evidence="1" id="KW-1133">Transmembrane helix</keyword>
<reference evidence="2 3" key="1">
    <citation type="journal article" date="2017" name="Genome Announc.">
        <title>Draft Genome Sequence of Romboutsia weinsteinii sp. nov. Strain CCRI-19649(T) Isolated from Surface Water.</title>
        <authorList>
            <person name="Maheux A.F."/>
            <person name="Boudreau D.K."/>
            <person name="Berube E."/>
            <person name="Boissinot M."/>
            <person name="Cantin P."/>
            <person name="Raymond F."/>
            <person name="Corbeil J."/>
            <person name="Omar R.F."/>
            <person name="Bergeron M.G."/>
        </authorList>
    </citation>
    <scope>NUCLEOTIDE SEQUENCE [LARGE SCALE GENOMIC DNA]</scope>
    <source>
        <strain evidence="2 3">CCRI-19649</strain>
    </source>
</reference>
<feature type="transmembrane region" description="Helical" evidence="1">
    <location>
        <begin position="21"/>
        <end position="41"/>
    </location>
</feature>
<keyword evidence="3" id="KW-1185">Reference proteome</keyword>
<keyword evidence="1" id="KW-0812">Transmembrane</keyword>
<dbReference type="EMBL" id="NOJY02000023">
    <property type="protein sequence ID" value="RDY26605.1"/>
    <property type="molecule type" value="Genomic_DNA"/>
</dbReference>
<protein>
    <submittedName>
        <fullName evidence="2">Uncharacterized protein</fullName>
    </submittedName>
</protein>
<evidence type="ECO:0000313" key="2">
    <source>
        <dbReference type="EMBL" id="RDY26605.1"/>
    </source>
</evidence>
<evidence type="ECO:0000313" key="3">
    <source>
        <dbReference type="Proteomes" id="UP000215694"/>
    </source>
</evidence>
<comment type="caution">
    <text evidence="2">The sequence shown here is derived from an EMBL/GenBank/DDBJ whole genome shotgun (WGS) entry which is preliminary data.</text>
</comment>
<name>A0A371J1L4_9FIRM</name>
<sequence length="147" mass="16981">MRKSVNINFFKYYKIRNGNKFFVMICMIVMMYMILEIYNGISTIKDLDSFVNSNIKEEVVPESNGANGNYITFISLEKVRKIYDLLGISNISKLSINGNIANIDGVCEDLNILENIKREESIKNLSINHIKKQESNYLFNLTYELGD</sequence>
<organism evidence="2 3">
    <name type="scientific">Romboutsia weinsteinii</name>
    <dbReference type="NCBI Taxonomy" id="2020949"/>
    <lineage>
        <taxon>Bacteria</taxon>
        <taxon>Bacillati</taxon>
        <taxon>Bacillota</taxon>
        <taxon>Clostridia</taxon>
        <taxon>Peptostreptococcales</taxon>
        <taxon>Peptostreptococcaceae</taxon>
        <taxon>Romboutsia</taxon>
    </lineage>
</organism>
<dbReference type="Proteomes" id="UP000215694">
    <property type="component" value="Unassembled WGS sequence"/>
</dbReference>
<accession>A0A371J1L4</accession>